<evidence type="ECO:0000313" key="3">
    <source>
        <dbReference type="Proteomes" id="UP000284908"/>
    </source>
</evidence>
<evidence type="ECO:0000313" key="2">
    <source>
        <dbReference type="EMBL" id="RJT45650.1"/>
    </source>
</evidence>
<reference evidence="2 3" key="1">
    <citation type="submission" date="2018-09" db="EMBL/GenBank/DDBJ databases">
        <authorList>
            <person name="Le Fleche-Mateos A."/>
        </authorList>
    </citation>
    <scope>NUCLEOTIDE SEQUENCE [LARGE SCALE GENOMIC DNA]</scope>
    <source>
        <strain evidence="2 3">DSM 27399</strain>
    </source>
</reference>
<dbReference type="Gene3D" id="2.60.40.3940">
    <property type="match status" value="1"/>
</dbReference>
<feature type="domain" description="Putative tail fiber protein gp53-like C-terminal" evidence="1">
    <location>
        <begin position="160"/>
        <end position="244"/>
    </location>
</feature>
<sequence length="244" mass="25200">MSTNNFKPFGVGVGANVTPQADYEALAALITGFQSGKANSAQVNKAIRQATVMASVIGQFIANYSGSDVLDNGDSATLLSNLITALKSNSSNDFLQITNNLVEIKNAGTSAQTSARTNLGLGTAATATVGTGTNQIPNMGSFTSSLSEQGWQRVPSSASPTGYIIIQWGRVPTVPAAGYDGPLTFLIPYPNRAMRTYVHADYTPGGGLSGLAYSACDGYNASKTGVTYICSNSGIGGSYFSIGY</sequence>
<organism evidence="2 3">
    <name type="scientific">Rahnella woolbedingensis</name>
    <dbReference type="NCBI Taxonomy" id="1510574"/>
    <lineage>
        <taxon>Bacteria</taxon>
        <taxon>Pseudomonadati</taxon>
        <taxon>Pseudomonadota</taxon>
        <taxon>Gammaproteobacteria</taxon>
        <taxon>Enterobacterales</taxon>
        <taxon>Yersiniaceae</taxon>
        <taxon>Rahnella</taxon>
    </lineage>
</organism>
<comment type="caution">
    <text evidence="2">The sequence shown here is derived from an EMBL/GenBank/DDBJ whole genome shotgun (WGS) entry which is preliminary data.</text>
</comment>
<dbReference type="RefSeq" id="WP_120131891.1">
    <property type="nucleotide sequence ID" value="NZ_RAHH01000006.1"/>
</dbReference>
<name>A0A419NC28_9GAMM</name>
<evidence type="ECO:0000259" key="1">
    <source>
        <dbReference type="Pfam" id="PF21882"/>
    </source>
</evidence>
<dbReference type="Proteomes" id="UP000284908">
    <property type="component" value="Unassembled WGS sequence"/>
</dbReference>
<gene>
    <name evidence="2" type="ORF">D6C13_05870</name>
</gene>
<dbReference type="Pfam" id="PF21882">
    <property type="entry name" value="Gp53-like_C"/>
    <property type="match status" value="1"/>
</dbReference>
<dbReference type="InterPro" id="IPR054075">
    <property type="entry name" value="Gp53-like_C"/>
</dbReference>
<protein>
    <recommendedName>
        <fullName evidence="1">Putative tail fiber protein gp53-like C-terminal domain-containing protein</fullName>
    </recommendedName>
</protein>
<accession>A0A419NC28</accession>
<dbReference type="OrthoDB" id="1921264at2"/>
<keyword evidence="3" id="KW-1185">Reference proteome</keyword>
<proteinExistence type="predicted"/>
<dbReference type="EMBL" id="RAHH01000006">
    <property type="protein sequence ID" value="RJT45650.1"/>
    <property type="molecule type" value="Genomic_DNA"/>
</dbReference>
<dbReference type="AlphaFoldDB" id="A0A419NC28"/>